<comment type="caution">
    <text evidence="1">The sequence shown here is derived from an EMBL/GenBank/DDBJ whole genome shotgun (WGS) entry which is preliminary data.</text>
</comment>
<evidence type="ECO:0000313" key="1">
    <source>
        <dbReference type="EMBL" id="KGF24855.1"/>
    </source>
</evidence>
<protein>
    <submittedName>
        <fullName evidence="1">Uncharacterized protein</fullName>
    </submittedName>
</protein>
<gene>
    <name evidence="1" type="ORF">HMPREF2132_11200</name>
</gene>
<dbReference type="RefSeq" id="WP_036871029.1">
    <property type="nucleotide sequence ID" value="NZ_JRNJ01000104.1"/>
</dbReference>
<proteinExistence type="predicted"/>
<dbReference type="AlphaFoldDB" id="A0AAW3FC71"/>
<organism evidence="1 2">
    <name type="scientific">Prevotella histicola JCM 15637 = DNF00424</name>
    <dbReference type="NCBI Taxonomy" id="1236504"/>
    <lineage>
        <taxon>Bacteria</taxon>
        <taxon>Pseudomonadati</taxon>
        <taxon>Bacteroidota</taxon>
        <taxon>Bacteroidia</taxon>
        <taxon>Bacteroidales</taxon>
        <taxon>Prevotellaceae</taxon>
        <taxon>Prevotella</taxon>
    </lineage>
</organism>
<accession>A0AAW3FC71</accession>
<dbReference type="EMBL" id="JRNJ01000104">
    <property type="protein sequence ID" value="KGF24855.1"/>
    <property type="molecule type" value="Genomic_DNA"/>
</dbReference>
<sequence>MEAVSEVGKTYTVEDYILAKVKFEVPVDALYPIFVDREIEAKTPMMDSDRAKVRLAYADLLKWMILGPSKVNNTSDTDNGWTHSSGGYQLSSDDIKDLKNEANAIYKELEPSSVFGRKTTFKMNSGGIKHSNMDLVGNPLPHIIR</sequence>
<evidence type="ECO:0000313" key="2">
    <source>
        <dbReference type="Proteomes" id="UP000029533"/>
    </source>
</evidence>
<reference evidence="1 2" key="1">
    <citation type="submission" date="2014-07" db="EMBL/GenBank/DDBJ databases">
        <authorList>
            <person name="McCorrison J."/>
            <person name="Sanka R."/>
            <person name="Torralba M."/>
            <person name="Gillis M."/>
            <person name="Haft D.H."/>
            <person name="Methe B."/>
            <person name="Sutton G."/>
            <person name="Nelson K.E."/>
        </authorList>
    </citation>
    <scope>NUCLEOTIDE SEQUENCE [LARGE SCALE GENOMIC DNA]</scope>
    <source>
        <strain evidence="1 2">DNF00424</strain>
    </source>
</reference>
<name>A0AAW3FC71_9BACT</name>
<dbReference type="Proteomes" id="UP000029533">
    <property type="component" value="Unassembled WGS sequence"/>
</dbReference>